<sequence length="51" mass="5965">MKKMNGEWVILKDDSIIAKDKELKVILELAEDYDEEEITISKEPSAELCFY</sequence>
<reference evidence="1" key="1">
    <citation type="journal article" date="2014" name="Front. Microbiol.">
        <title>High frequency of phylogenetically diverse reductive dehalogenase-homologous genes in deep subseafloor sedimentary metagenomes.</title>
        <authorList>
            <person name="Kawai M."/>
            <person name="Futagami T."/>
            <person name="Toyoda A."/>
            <person name="Takaki Y."/>
            <person name="Nishi S."/>
            <person name="Hori S."/>
            <person name="Arai W."/>
            <person name="Tsubouchi T."/>
            <person name="Morono Y."/>
            <person name="Uchiyama I."/>
            <person name="Ito T."/>
            <person name="Fujiyama A."/>
            <person name="Inagaki F."/>
            <person name="Takami H."/>
        </authorList>
    </citation>
    <scope>NUCLEOTIDE SEQUENCE</scope>
    <source>
        <strain evidence="1">Expedition CK06-06</strain>
    </source>
</reference>
<accession>X0Z6V5</accession>
<organism evidence="1">
    <name type="scientific">marine sediment metagenome</name>
    <dbReference type="NCBI Taxonomy" id="412755"/>
    <lineage>
        <taxon>unclassified sequences</taxon>
        <taxon>metagenomes</taxon>
        <taxon>ecological metagenomes</taxon>
    </lineage>
</organism>
<dbReference type="AlphaFoldDB" id="X0Z6V5"/>
<dbReference type="EMBL" id="BART01008438">
    <property type="protein sequence ID" value="GAG54157.1"/>
    <property type="molecule type" value="Genomic_DNA"/>
</dbReference>
<gene>
    <name evidence="1" type="ORF">S01H4_18978</name>
</gene>
<evidence type="ECO:0008006" key="2">
    <source>
        <dbReference type="Google" id="ProtNLM"/>
    </source>
</evidence>
<protein>
    <recommendedName>
        <fullName evidence="2">DUF5678 domain-containing protein</fullName>
    </recommendedName>
</protein>
<name>X0Z6V5_9ZZZZ</name>
<comment type="caution">
    <text evidence="1">The sequence shown here is derived from an EMBL/GenBank/DDBJ whole genome shotgun (WGS) entry which is preliminary data.</text>
</comment>
<evidence type="ECO:0000313" key="1">
    <source>
        <dbReference type="EMBL" id="GAG54157.1"/>
    </source>
</evidence>
<proteinExistence type="predicted"/>